<dbReference type="RefSeq" id="WP_226371288.1">
    <property type="nucleotide sequence ID" value="NZ_JAGIKX010000019.1"/>
</dbReference>
<evidence type="ECO:0000256" key="3">
    <source>
        <dbReference type="ARBA" id="ARBA00022840"/>
    </source>
</evidence>
<dbReference type="PROSITE" id="PS50893">
    <property type="entry name" value="ABC_TRANSPORTER_2"/>
    <property type="match status" value="1"/>
</dbReference>
<keyword evidence="7" id="KW-1185">Reference proteome</keyword>
<keyword evidence="1" id="KW-0813">Transport</keyword>
<dbReference type="SMART" id="SM00382">
    <property type="entry name" value="AAA"/>
    <property type="match status" value="1"/>
</dbReference>
<dbReference type="InterPro" id="IPR003593">
    <property type="entry name" value="AAA+_ATPase"/>
</dbReference>
<keyword evidence="3 6" id="KW-0067">ATP-binding</keyword>
<dbReference type="InterPro" id="IPR003439">
    <property type="entry name" value="ABC_transporter-like_ATP-bd"/>
</dbReference>
<comment type="caution">
    <text evidence="6">The sequence shown here is derived from an EMBL/GenBank/DDBJ whole genome shotgun (WGS) entry which is preliminary data.</text>
</comment>
<feature type="domain" description="ABC transporter" evidence="5">
    <location>
        <begin position="3"/>
        <end position="234"/>
    </location>
</feature>
<dbReference type="EMBL" id="JAGIKX010000019">
    <property type="protein sequence ID" value="MBP2258109.1"/>
    <property type="molecule type" value="Genomic_DNA"/>
</dbReference>
<accession>A0ABS4SB46</accession>
<dbReference type="InterPro" id="IPR017871">
    <property type="entry name" value="ABC_transporter-like_CS"/>
</dbReference>
<dbReference type="InterPro" id="IPR050166">
    <property type="entry name" value="ABC_transporter_ATP-bind"/>
</dbReference>
<evidence type="ECO:0000313" key="6">
    <source>
        <dbReference type="EMBL" id="MBP2258109.1"/>
    </source>
</evidence>
<dbReference type="PANTHER" id="PTHR42788">
    <property type="entry name" value="TAURINE IMPORT ATP-BINDING PROTEIN-RELATED"/>
    <property type="match status" value="1"/>
</dbReference>
<gene>
    <name evidence="6" type="ORF">J2Z81_002080</name>
</gene>
<name>A0ABS4SB46_9BACI</name>
<organism evidence="6 7">
    <name type="scientific">Virgibacillus alimentarius</name>
    <dbReference type="NCBI Taxonomy" id="698769"/>
    <lineage>
        <taxon>Bacteria</taxon>
        <taxon>Bacillati</taxon>
        <taxon>Bacillota</taxon>
        <taxon>Bacilli</taxon>
        <taxon>Bacillales</taxon>
        <taxon>Bacillaceae</taxon>
        <taxon>Virgibacillus</taxon>
    </lineage>
</organism>
<sequence length="260" mass="29121">MYLKINNVSKTFHNEKDQALTVFQDIDLDINEGEFVSLLGPSGCGKSTLLSIIAGLAQPSSGSIFLENAEVKGPGPDKSMVFQEAALFPWLTVSENIRFPLRKSLNKKDQQDVAADYLQMVHLSNFANHYPHELSGGMQQRVSIARALAMDAKLLLMDEPFGALDEQTRTVLQDELEKIWLSAKKTIIFVTHSIRESIKLADRIIIMGARPGTIISDIKVDLPRPRLQKDMADLEEELLIILKGEIQKVMKEELRYGGSR</sequence>
<proteinExistence type="predicted"/>
<dbReference type="PANTHER" id="PTHR42788:SF13">
    <property type="entry name" value="ALIPHATIC SULFONATES IMPORT ATP-BINDING PROTEIN SSUB"/>
    <property type="match status" value="1"/>
</dbReference>
<evidence type="ECO:0000313" key="7">
    <source>
        <dbReference type="Proteomes" id="UP001519294"/>
    </source>
</evidence>
<dbReference type="Pfam" id="PF00005">
    <property type="entry name" value="ABC_tran"/>
    <property type="match status" value="1"/>
</dbReference>
<reference evidence="6 7" key="1">
    <citation type="submission" date="2021-03" db="EMBL/GenBank/DDBJ databases">
        <title>Genomic Encyclopedia of Type Strains, Phase IV (KMG-IV): sequencing the most valuable type-strain genomes for metagenomic binning, comparative biology and taxonomic classification.</title>
        <authorList>
            <person name="Goeker M."/>
        </authorList>
    </citation>
    <scope>NUCLEOTIDE SEQUENCE [LARGE SCALE GENOMIC DNA]</scope>
    <source>
        <strain evidence="6 7">DSM 25790</strain>
    </source>
</reference>
<dbReference type="GO" id="GO:0005524">
    <property type="term" value="F:ATP binding"/>
    <property type="evidence" value="ECO:0007669"/>
    <property type="project" value="UniProtKB-KW"/>
</dbReference>
<dbReference type="PROSITE" id="PS00211">
    <property type="entry name" value="ABC_TRANSPORTER_1"/>
    <property type="match status" value="1"/>
</dbReference>
<dbReference type="Proteomes" id="UP001519294">
    <property type="component" value="Unassembled WGS sequence"/>
</dbReference>
<dbReference type="Gene3D" id="3.40.50.300">
    <property type="entry name" value="P-loop containing nucleotide triphosphate hydrolases"/>
    <property type="match status" value="1"/>
</dbReference>
<protein>
    <submittedName>
        <fullName evidence="6">NitT/TauT family transport system ATP-binding protein</fullName>
    </submittedName>
</protein>
<evidence type="ECO:0000259" key="5">
    <source>
        <dbReference type="PROSITE" id="PS50893"/>
    </source>
</evidence>
<dbReference type="CDD" id="cd03293">
    <property type="entry name" value="ABC_NrtD_SsuB_transporters"/>
    <property type="match status" value="1"/>
</dbReference>
<keyword evidence="2" id="KW-0547">Nucleotide-binding</keyword>
<keyword evidence="4" id="KW-1278">Translocase</keyword>
<dbReference type="SUPFAM" id="SSF52540">
    <property type="entry name" value="P-loop containing nucleoside triphosphate hydrolases"/>
    <property type="match status" value="1"/>
</dbReference>
<dbReference type="InterPro" id="IPR027417">
    <property type="entry name" value="P-loop_NTPase"/>
</dbReference>
<evidence type="ECO:0000256" key="1">
    <source>
        <dbReference type="ARBA" id="ARBA00022448"/>
    </source>
</evidence>
<evidence type="ECO:0000256" key="2">
    <source>
        <dbReference type="ARBA" id="ARBA00022741"/>
    </source>
</evidence>
<evidence type="ECO:0000256" key="4">
    <source>
        <dbReference type="ARBA" id="ARBA00022967"/>
    </source>
</evidence>